<dbReference type="Gene3D" id="3.30.565.10">
    <property type="entry name" value="Histidine kinase-like ATPase, C-terminal domain"/>
    <property type="match status" value="1"/>
</dbReference>
<dbReference type="InterPro" id="IPR020568">
    <property type="entry name" value="Ribosomal_Su5_D2-typ_SF"/>
</dbReference>
<dbReference type="InterPro" id="IPR014790">
    <property type="entry name" value="MutL_C"/>
</dbReference>
<dbReference type="Gene3D" id="3.30.1370.100">
    <property type="entry name" value="MutL, C-terminal domain, regulatory subdomain"/>
    <property type="match status" value="1"/>
</dbReference>
<gene>
    <name evidence="6" type="primary">PMS2_2</name>
    <name evidence="6" type="ORF">g.84298</name>
</gene>
<name>A0A1D1YF35_9ARAE</name>
<feature type="compositionally biased region" description="Basic and acidic residues" evidence="3">
    <location>
        <begin position="312"/>
        <end position="321"/>
    </location>
</feature>
<dbReference type="InterPro" id="IPR014721">
    <property type="entry name" value="Ribsml_uS5_D2-typ_fold_subgr"/>
</dbReference>
<dbReference type="PROSITE" id="PS00058">
    <property type="entry name" value="DNA_MISMATCH_REPAIR_1"/>
    <property type="match status" value="1"/>
</dbReference>
<keyword evidence="2" id="KW-0227">DNA damage</keyword>
<dbReference type="SUPFAM" id="SSF54211">
    <property type="entry name" value="Ribosomal protein S5 domain 2-like"/>
    <property type="match status" value="1"/>
</dbReference>
<evidence type="ECO:0000256" key="3">
    <source>
        <dbReference type="SAM" id="MobiDB-lite"/>
    </source>
</evidence>
<dbReference type="Pfam" id="PF08676">
    <property type="entry name" value="MutL_C"/>
    <property type="match status" value="1"/>
</dbReference>
<reference evidence="6" key="1">
    <citation type="submission" date="2015-07" db="EMBL/GenBank/DDBJ databases">
        <title>Transcriptome Assembly of Anthurium amnicola.</title>
        <authorList>
            <person name="Suzuki J."/>
        </authorList>
    </citation>
    <scope>NUCLEOTIDE SEQUENCE</scope>
</reference>
<dbReference type="CDD" id="cd03484">
    <property type="entry name" value="MutL_Trans_hPMS_2_like"/>
    <property type="match status" value="1"/>
</dbReference>
<dbReference type="InterPro" id="IPR014762">
    <property type="entry name" value="DNA_mismatch_repair_CS"/>
</dbReference>
<dbReference type="PANTHER" id="PTHR10073">
    <property type="entry name" value="DNA MISMATCH REPAIR PROTEIN MLH, PMS, MUTL"/>
    <property type="match status" value="1"/>
</dbReference>
<dbReference type="InterPro" id="IPR013507">
    <property type="entry name" value="DNA_mismatch_S5_2-like"/>
</dbReference>
<dbReference type="NCBIfam" id="TIGR00585">
    <property type="entry name" value="mutl"/>
    <property type="match status" value="1"/>
</dbReference>
<feature type="non-terminal residue" evidence="6">
    <location>
        <position position="1"/>
    </location>
</feature>
<dbReference type="GO" id="GO:0004519">
    <property type="term" value="F:endonuclease activity"/>
    <property type="evidence" value="ECO:0007669"/>
    <property type="project" value="UniProtKB-KW"/>
</dbReference>
<comment type="similarity">
    <text evidence="1">Belongs to the DNA mismatch repair MutL/HexB family.</text>
</comment>
<dbReference type="Gene3D" id="3.30.1540.20">
    <property type="entry name" value="MutL, C-terminal domain, dimerisation subdomain"/>
    <property type="match status" value="1"/>
</dbReference>
<evidence type="ECO:0000256" key="2">
    <source>
        <dbReference type="ARBA" id="ARBA00022763"/>
    </source>
</evidence>
<feature type="region of interest" description="Disordered" evidence="3">
    <location>
        <begin position="281"/>
        <end position="327"/>
    </location>
</feature>
<dbReference type="SUPFAM" id="SSF55874">
    <property type="entry name" value="ATPase domain of HSP90 chaperone/DNA topoisomerase II/histidine kinase"/>
    <property type="match status" value="1"/>
</dbReference>
<feature type="compositionally biased region" description="Polar residues" evidence="3">
    <location>
        <begin position="298"/>
        <end position="311"/>
    </location>
</feature>
<feature type="domain" description="DNA mismatch repair protein S5" evidence="5">
    <location>
        <begin position="146"/>
        <end position="266"/>
    </location>
</feature>
<keyword evidence="6" id="KW-0540">Nuclease</keyword>
<keyword evidence="6" id="KW-0378">Hydrolase</keyword>
<dbReference type="GO" id="GO:0140664">
    <property type="term" value="F:ATP-dependent DNA damage sensor activity"/>
    <property type="evidence" value="ECO:0007669"/>
    <property type="project" value="InterPro"/>
</dbReference>
<evidence type="ECO:0000256" key="1">
    <source>
        <dbReference type="ARBA" id="ARBA00006082"/>
    </source>
</evidence>
<dbReference type="GO" id="GO:0016887">
    <property type="term" value="F:ATP hydrolysis activity"/>
    <property type="evidence" value="ECO:0007669"/>
    <property type="project" value="InterPro"/>
</dbReference>
<feature type="domain" description="MutL C-terminal dimerisation" evidence="4">
    <location>
        <begin position="636"/>
        <end position="793"/>
    </location>
</feature>
<dbReference type="SMART" id="SM01340">
    <property type="entry name" value="DNA_mis_repair"/>
    <property type="match status" value="1"/>
</dbReference>
<dbReference type="InterPro" id="IPR042121">
    <property type="entry name" value="MutL_C_regsub"/>
</dbReference>
<evidence type="ECO:0000313" key="6">
    <source>
        <dbReference type="EMBL" id="JAT53243.1"/>
    </source>
</evidence>
<dbReference type="GO" id="GO:0006298">
    <property type="term" value="P:mismatch repair"/>
    <property type="evidence" value="ECO:0007669"/>
    <property type="project" value="InterPro"/>
</dbReference>
<dbReference type="InterPro" id="IPR042120">
    <property type="entry name" value="MutL_C_dimsub"/>
</dbReference>
<proteinExistence type="inferred from homology"/>
<evidence type="ECO:0000259" key="5">
    <source>
        <dbReference type="SMART" id="SM01340"/>
    </source>
</evidence>
<dbReference type="SMART" id="SM00853">
    <property type="entry name" value="MutL_C"/>
    <property type="match status" value="1"/>
</dbReference>
<dbReference type="InterPro" id="IPR037198">
    <property type="entry name" value="MutL_C_sf"/>
</dbReference>
<keyword evidence="6" id="KW-0255">Endonuclease</keyword>
<dbReference type="GO" id="GO:0005524">
    <property type="term" value="F:ATP binding"/>
    <property type="evidence" value="ECO:0007669"/>
    <property type="project" value="InterPro"/>
</dbReference>
<dbReference type="Pfam" id="PF01119">
    <property type="entry name" value="DNA_mis_repair"/>
    <property type="match status" value="1"/>
</dbReference>
<organism evidence="6">
    <name type="scientific">Anthurium amnicola</name>
    <dbReference type="NCBI Taxonomy" id="1678845"/>
    <lineage>
        <taxon>Eukaryota</taxon>
        <taxon>Viridiplantae</taxon>
        <taxon>Streptophyta</taxon>
        <taxon>Embryophyta</taxon>
        <taxon>Tracheophyta</taxon>
        <taxon>Spermatophyta</taxon>
        <taxon>Magnoliopsida</taxon>
        <taxon>Liliopsida</taxon>
        <taxon>Araceae</taxon>
        <taxon>Pothoideae</taxon>
        <taxon>Potheae</taxon>
        <taxon>Anthurium</taxon>
    </lineage>
</organism>
<dbReference type="FunFam" id="3.30.230.10:FF:000054">
    <property type="entry name" value="DNA mismatch repair protein PMS1"/>
    <property type="match status" value="1"/>
</dbReference>
<dbReference type="SUPFAM" id="SSF118116">
    <property type="entry name" value="DNA mismatch repair protein MutL"/>
    <property type="match status" value="1"/>
</dbReference>
<dbReference type="GO" id="GO:0032389">
    <property type="term" value="C:MutLalpha complex"/>
    <property type="evidence" value="ECO:0007669"/>
    <property type="project" value="TreeGrafter"/>
</dbReference>
<dbReference type="Gene3D" id="3.30.230.10">
    <property type="match status" value="1"/>
</dbReference>
<dbReference type="InterPro" id="IPR002099">
    <property type="entry name" value="MutL/Mlh/PMS"/>
</dbReference>
<accession>A0A1D1YF35</accession>
<evidence type="ECO:0000259" key="4">
    <source>
        <dbReference type="SMART" id="SM00853"/>
    </source>
</evidence>
<sequence length="833" mass="92486">VLALKHHTSKITDFSDLQSLTTFGFRGEALSSLCALGNLTVETKTKNETVGTHLAFDHSGVITSERKAARQVGTTVTVKRLFSSLPVRSKEFSRNIRREYGKLVSLLNAYALIAKGVRFVCTNTTAKNQKSVVLKTQGSGSLKDNIINIFGLDTFTCLEPLSLSVSEGCNVEGFLSKPRQGSGRNLGDRQFFFVNGRPVDMPKVSKLVNELYKCSNSKKYPIVVMNIIIATKSYDVNVTPDKRKIFFSDEGSLMLSLREAIEKIYSPSHCSYSINEIEEPDRETYANESDASDGDNDLLTSTRPVTFNGSEQLKDADRQELLSDDISPKTTEIRQGSCVGEINSWNGDDSFIQKDCTHSVQDKDNGILTTDQCAQPRNFPYQQLQTSAFASSPRRPVKCDVAQNVNPSSGSKIVQTSLAKFMTVSKRKHESSCHILSELPLLRNKMASSQVGVTGSETVSLEANSCDLPNDNSPEVKRNKLLEISEPCNVLKRVEVHSVSICEIGTREEKSESGDLALCPADADTQASHSEDLKNSPTDTTLANEAINALKPCSATGSCSFLQFNIKEIRARRNQSLRFHFDVVSNESKGTGRYYTAATLRNSHSEDEDGKAESLIAATIELEKYFKKQDFRKMKVIGQFNLGFIIGKLDQDLFIVDQHAADEKYNFERLAKSTILNQQPLLKPLRLELSPEEEVVASMNMEIIRKNGFSLTEDVHASPGHHFLLKSVPFSKNMTFGVEDVKELISIISDGQGECCVMSSYKMDTRDSLCPSRVRAMLASRACRYSIMIGDPLAKNEMQKILENLAGLRSPWNCPHGRPTMRHLVDLTTVRNM</sequence>
<dbReference type="GO" id="GO:0030983">
    <property type="term" value="F:mismatched DNA binding"/>
    <property type="evidence" value="ECO:0007669"/>
    <property type="project" value="InterPro"/>
</dbReference>
<dbReference type="PANTHER" id="PTHR10073:SF52">
    <property type="entry name" value="MISMATCH REPAIR ENDONUCLEASE PMS2"/>
    <property type="match status" value="1"/>
</dbReference>
<protein>
    <submittedName>
        <fullName evidence="6">Mismatch repair endonuclease PMS2</fullName>
    </submittedName>
</protein>
<dbReference type="InterPro" id="IPR036890">
    <property type="entry name" value="HATPase_C_sf"/>
</dbReference>
<dbReference type="FunFam" id="3.30.1370.100:FF:000001">
    <property type="entry name" value="Mismatch repair endonuclease pms1, putative"/>
    <property type="match status" value="1"/>
</dbReference>
<dbReference type="AlphaFoldDB" id="A0A1D1YF35"/>
<dbReference type="EMBL" id="GDJX01014693">
    <property type="protein sequence ID" value="JAT53243.1"/>
    <property type="molecule type" value="Transcribed_RNA"/>
</dbReference>
<dbReference type="InterPro" id="IPR038973">
    <property type="entry name" value="MutL/Mlh/Pms-like"/>
</dbReference>